<gene>
    <name evidence="1" type="ORF">DWB77_00979</name>
</gene>
<keyword evidence="2" id="KW-1185">Reference proteome</keyword>
<dbReference type="EMBL" id="CP032698">
    <property type="protein sequence ID" value="AYG78870.1"/>
    <property type="molecule type" value="Genomic_DNA"/>
</dbReference>
<protein>
    <recommendedName>
        <fullName evidence="3">Phospholipid/glycerol acyltransferase domain-containing protein</fullName>
    </recommendedName>
</protein>
<dbReference type="RefSeq" id="WP_162952431.1">
    <property type="nucleotide sequence ID" value="NZ_CP032698.1"/>
</dbReference>
<evidence type="ECO:0000313" key="2">
    <source>
        <dbReference type="Proteomes" id="UP000271554"/>
    </source>
</evidence>
<evidence type="ECO:0000313" key="1">
    <source>
        <dbReference type="EMBL" id="AYG78870.1"/>
    </source>
</evidence>
<proteinExistence type="predicted"/>
<dbReference type="KEGG" id="shun:DWB77_00979"/>
<dbReference type="AlphaFoldDB" id="A0A387HD17"/>
<accession>A0A387HD17</accession>
<dbReference type="Proteomes" id="UP000271554">
    <property type="component" value="Chromosome"/>
</dbReference>
<sequence length="384" mass="42176">MNPMEQGVGPVIPEAVCQVPARVARDGPDGGLRAVLRVLYTCCRLALLVACVAVVLVLSPLLLLLGACARWLPLPVRGVTRLALLYGTYLLTCEVSAVVNDVGFHVSRRRTPLDPSEHRARCTTLVRRSTGLFFGPGLRAIGVRVHWPEPPLLDPERPVVILLRHAGLLNMQLGIHLATDVLRRRPYGVCKSAAACLPGAAALLRLTSVIPLRWNAEGRARAAREFASMGPRLGRDAAVILPEGTNFSTRRRWARIAYLRRSGRHDLAIAAEAMPHVMPPLARGAGALLATAPDAQVLVVGHTGLEDVLPWRLGPGYSSHDEAALHVSWRSFAPEEVPRDPEGFEAWLYERWRELDAWVLATRRGRTAKPGRTDRVDWDDPPPR</sequence>
<reference evidence="1 2" key="1">
    <citation type="submission" date="2018-10" db="EMBL/GenBank/DDBJ databases">
        <title>Relationship between Morphology and Antimicrobial Activity in Streptomyces.</title>
        <authorList>
            <person name="Kang H.J."/>
            <person name="Kim S.B."/>
        </authorList>
    </citation>
    <scope>NUCLEOTIDE SEQUENCE [LARGE SCALE GENOMIC DNA]</scope>
    <source>
        <strain evidence="1 2">BH38</strain>
    </source>
</reference>
<name>A0A387HD17_9ACTN</name>
<evidence type="ECO:0008006" key="3">
    <source>
        <dbReference type="Google" id="ProtNLM"/>
    </source>
</evidence>
<organism evidence="1 2">
    <name type="scientific">Streptomyces hundungensis</name>
    <dbReference type="NCBI Taxonomy" id="1077946"/>
    <lineage>
        <taxon>Bacteria</taxon>
        <taxon>Bacillati</taxon>
        <taxon>Actinomycetota</taxon>
        <taxon>Actinomycetes</taxon>
        <taxon>Kitasatosporales</taxon>
        <taxon>Streptomycetaceae</taxon>
        <taxon>Streptomyces</taxon>
    </lineage>
</organism>